<name>A0A398CZK1_9BACT</name>
<proteinExistence type="predicted"/>
<comment type="subcellular location">
    <subcellularLocation>
        <location evidence="1">Membrane</location>
        <topology evidence="1">Multi-pass membrane protein</topology>
    </subcellularLocation>
</comment>
<dbReference type="GO" id="GO:0016020">
    <property type="term" value="C:membrane"/>
    <property type="evidence" value="ECO:0007669"/>
    <property type="project" value="UniProtKB-SubCell"/>
</dbReference>
<dbReference type="RefSeq" id="WP_119120473.1">
    <property type="nucleotide sequence ID" value="NZ_QXIT01000033.1"/>
</dbReference>
<protein>
    <submittedName>
        <fullName evidence="7">NINE protein</fullName>
    </submittedName>
</protein>
<sequence length="153" mass="17070">MLVECPHCHELYDNAVDDACPRCTVTHKIVCPKCGNTYSPSFAKCPYCGVNNDAFVPVPAATLLYPNIMYIDGEGKDRRTAAMLALLLGGFGIHEFYLGNTRAGIFMLLFSWTGIPSAIAIGQGIHYLRMTDDAFVQMMKIMRQNEELRKSIR</sequence>
<keyword evidence="9" id="KW-1185">Reference proteome</keyword>
<dbReference type="InterPro" id="IPR007829">
    <property type="entry name" value="TM2"/>
</dbReference>
<evidence type="ECO:0000313" key="7">
    <source>
        <dbReference type="EMBL" id="RIE07650.1"/>
    </source>
</evidence>
<evidence type="ECO:0000256" key="5">
    <source>
        <dbReference type="SAM" id="Phobius"/>
    </source>
</evidence>
<evidence type="ECO:0000259" key="6">
    <source>
        <dbReference type="Pfam" id="PF05154"/>
    </source>
</evidence>
<dbReference type="AlphaFoldDB" id="A0A398CZK1"/>
<dbReference type="SUPFAM" id="SSF57802">
    <property type="entry name" value="Rubredoxin-like"/>
    <property type="match status" value="1"/>
</dbReference>
<evidence type="ECO:0000313" key="9">
    <source>
        <dbReference type="Proteomes" id="UP000266260"/>
    </source>
</evidence>
<keyword evidence="4 5" id="KW-0472">Membrane</keyword>
<reference evidence="9 10" key="1">
    <citation type="submission" date="2018-09" db="EMBL/GenBank/DDBJ databases">
        <title>Discovery and Ecogenomic Context for Candidatus Cryosericales, a Global Caldiserica Order Active in Thawing Permafrost.</title>
        <authorList>
            <person name="Martinez M.A."/>
            <person name="Woodcroft B.J."/>
            <person name="Ignacio Espinoza J.C."/>
            <person name="Zayed A."/>
            <person name="Singleton C.M."/>
            <person name="Boyd J."/>
            <person name="Li Y.-F."/>
            <person name="Purvine S."/>
            <person name="Maughan H."/>
            <person name="Hodgkins S.B."/>
            <person name="Anderson D."/>
            <person name="Sederholm M."/>
            <person name="Temperton B."/>
            <person name="Saleska S.R."/>
            <person name="Tyson G.W."/>
            <person name="Rich V.I."/>
        </authorList>
    </citation>
    <scope>NUCLEOTIDE SEQUENCE [LARGE SCALE GENOMIC DNA]</scope>
    <source>
        <strain evidence="7 10">SMC5</strain>
        <strain evidence="8 9">SMC6</strain>
    </source>
</reference>
<dbReference type="EMBL" id="QXIT01000033">
    <property type="protein sequence ID" value="RIE10125.1"/>
    <property type="molecule type" value="Genomic_DNA"/>
</dbReference>
<keyword evidence="3 5" id="KW-1133">Transmembrane helix</keyword>
<evidence type="ECO:0000313" key="8">
    <source>
        <dbReference type="EMBL" id="RIE10125.1"/>
    </source>
</evidence>
<dbReference type="Pfam" id="PF05154">
    <property type="entry name" value="TM2"/>
    <property type="match status" value="1"/>
</dbReference>
<keyword evidence="2 5" id="KW-0812">Transmembrane</keyword>
<comment type="caution">
    <text evidence="7">The sequence shown here is derived from an EMBL/GenBank/DDBJ whole genome shotgun (WGS) entry which is preliminary data.</text>
</comment>
<dbReference type="Proteomes" id="UP000266260">
    <property type="component" value="Unassembled WGS sequence"/>
</dbReference>
<dbReference type="OrthoDB" id="9816361at2"/>
<dbReference type="Proteomes" id="UP000266489">
    <property type="component" value="Unassembled WGS sequence"/>
</dbReference>
<organism evidence="7 10">
    <name type="scientific">Candidatus Cryosericum odellii</name>
    <dbReference type="NCBI Taxonomy" id="2290917"/>
    <lineage>
        <taxon>Bacteria</taxon>
        <taxon>Pseudomonadati</taxon>
        <taxon>Caldisericota/Cryosericota group</taxon>
        <taxon>Candidatus Cryosericota</taxon>
        <taxon>Candidatus Cryosericia</taxon>
        <taxon>Candidatus Cryosericales</taxon>
        <taxon>Candidatus Cryosericaceae</taxon>
        <taxon>Candidatus Cryosericum</taxon>
    </lineage>
</organism>
<evidence type="ECO:0000256" key="3">
    <source>
        <dbReference type="ARBA" id="ARBA00022989"/>
    </source>
</evidence>
<gene>
    <name evidence="7" type="ORF">SMC5_09205</name>
    <name evidence="8" type="ORF">SMC6_01795</name>
</gene>
<feature type="transmembrane region" description="Helical" evidence="5">
    <location>
        <begin position="81"/>
        <end position="99"/>
    </location>
</feature>
<evidence type="ECO:0000256" key="4">
    <source>
        <dbReference type="ARBA" id="ARBA00023136"/>
    </source>
</evidence>
<dbReference type="EMBL" id="QXIU01000224">
    <property type="protein sequence ID" value="RIE07650.1"/>
    <property type="molecule type" value="Genomic_DNA"/>
</dbReference>
<evidence type="ECO:0000313" key="10">
    <source>
        <dbReference type="Proteomes" id="UP000266489"/>
    </source>
</evidence>
<feature type="domain" description="TM2" evidence="6">
    <location>
        <begin position="75"/>
        <end position="121"/>
    </location>
</feature>
<accession>A0A398CZK1</accession>
<accession>A0A398D595</accession>
<feature type="transmembrane region" description="Helical" evidence="5">
    <location>
        <begin position="105"/>
        <end position="128"/>
    </location>
</feature>
<evidence type="ECO:0000256" key="2">
    <source>
        <dbReference type="ARBA" id="ARBA00022692"/>
    </source>
</evidence>
<evidence type="ECO:0000256" key="1">
    <source>
        <dbReference type="ARBA" id="ARBA00004141"/>
    </source>
</evidence>